<dbReference type="Proteomes" id="UP000189705">
    <property type="component" value="Unplaced"/>
</dbReference>
<gene>
    <name evidence="2" type="primary">GGN</name>
</gene>
<proteinExistence type="predicted"/>
<evidence type="ECO:0000313" key="2">
    <source>
        <dbReference type="RefSeq" id="XP_025068876.1"/>
    </source>
</evidence>
<dbReference type="GO" id="GO:0007276">
    <property type="term" value="P:gamete generation"/>
    <property type="evidence" value="ECO:0007669"/>
    <property type="project" value="InterPro"/>
</dbReference>
<organism evidence="1 2">
    <name type="scientific">Alligator sinensis</name>
    <name type="common">Chinese alligator</name>
    <dbReference type="NCBI Taxonomy" id="38654"/>
    <lineage>
        <taxon>Eukaryota</taxon>
        <taxon>Metazoa</taxon>
        <taxon>Chordata</taxon>
        <taxon>Craniata</taxon>
        <taxon>Vertebrata</taxon>
        <taxon>Euteleostomi</taxon>
        <taxon>Archelosauria</taxon>
        <taxon>Archosauria</taxon>
        <taxon>Crocodylia</taxon>
        <taxon>Alligatoridae</taxon>
        <taxon>Alligatorinae</taxon>
        <taxon>Alligator</taxon>
    </lineage>
</organism>
<dbReference type="GO" id="GO:0031625">
    <property type="term" value="F:ubiquitin protein ligase binding"/>
    <property type="evidence" value="ECO:0007669"/>
    <property type="project" value="TreeGrafter"/>
</dbReference>
<keyword evidence="1" id="KW-1185">Reference proteome</keyword>
<dbReference type="Pfam" id="PF15685">
    <property type="entry name" value="GGN"/>
    <property type="match status" value="1"/>
</dbReference>
<dbReference type="KEGG" id="asn:112551555"/>
<name>A0A3Q0H9Y9_ALLSI</name>
<dbReference type="AlphaFoldDB" id="A0A3Q0H9Y9"/>
<dbReference type="PANTHER" id="PTHR47742">
    <property type="entry name" value="GAMETOGENETIN"/>
    <property type="match status" value="1"/>
</dbReference>
<dbReference type="GO" id="GO:0006302">
    <property type="term" value="P:double-strand break repair"/>
    <property type="evidence" value="ECO:0007669"/>
    <property type="project" value="InterPro"/>
</dbReference>
<protein>
    <submittedName>
        <fullName evidence="2">Gametogenetin</fullName>
    </submittedName>
</protein>
<accession>A0A3Q0H9Y9</accession>
<sequence length="76" mass="8436">MSRWPPFHVGRACTRQCHCKHQARRRLPPNVAAWLNPSANHLAEPPWVSTAILAGSLVAGTEFLMDAYEQPAGDED</sequence>
<dbReference type="CTD" id="199720"/>
<reference evidence="2" key="1">
    <citation type="submission" date="2025-08" db="UniProtKB">
        <authorList>
            <consortium name="RefSeq"/>
        </authorList>
    </citation>
    <scope>IDENTIFICATION</scope>
</reference>
<dbReference type="STRING" id="38654.A0A3Q0H9Y9"/>
<dbReference type="GeneID" id="112551555"/>
<evidence type="ECO:0000313" key="1">
    <source>
        <dbReference type="Proteomes" id="UP000189705"/>
    </source>
</evidence>
<dbReference type="InParanoid" id="A0A3Q0H9Y9"/>
<dbReference type="RefSeq" id="XP_025068876.1">
    <property type="nucleotide sequence ID" value="XM_025213091.1"/>
</dbReference>
<dbReference type="InterPro" id="IPR031400">
    <property type="entry name" value="GGN"/>
</dbReference>
<dbReference type="PANTHER" id="PTHR47742:SF1">
    <property type="entry name" value="GAMETOGENETIN"/>
    <property type="match status" value="1"/>
</dbReference>